<sequence length="39" mass="4300">MPQTVPLSLRRNVKFAVPVAVRSYRTPDAIGTCLGSIVW</sequence>
<proteinExistence type="predicted"/>
<comment type="caution">
    <text evidence="1">The sequence shown here is derived from an EMBL/GenBank/DDBJ whole genome shotgun (WGS) entry which is preliminary data.</text>
</comment>
<evidence type="ECO:0000313" key="2">
    <source>
        <dbReference type="Proteomes" id="UP000585507"/>
    </source>
</evidence>
<evidence type="ECO:0000313" key="1">
    <source>
        <dbReference type="EMBL" id="MBB5533646.1"/>
    </source>
</evidence>
<gene>
    <name evidence="1" type="ORF">GGD55_000307</name>
</gene>
<dbReference type="EMBL" id="JACHBK010000001">
    <property type="protein sequence ID" value="MBB5533646.1"/>
    <property type="molecule type" value="Genomic_DNA"/>
</dbReference>
<organism evidence="1 2">
    <name type="scientific">Rhizobium giardinii</name>
    <dbReference type="NCBI Taxonomy" id="56731"/>
    <lineage>
        <taxon>Bacteria</taxon>
        <taxon>Pseudomonadati</taxon>
        <taxon>Pseudomonadota</taxon>
        <taxon>Alphaproteobacteria</taxon>
        <taxon>Hyphomicrobiales</taxon>
        <taxon>Rhizobiaceae</taxon>
        <taxon>Rhizobium/Agrobacterium group</taxon>
        <taxon>Rhizobium</taxon>
    </lineage>
</organism>
<keyword evidence="2" id="KW-1185">Reference proteome</keyword>
<reference evidence="1 2" key="1">
    <citation type="submission" date="2020-08" db="EMBL/GenBank/DDBJ databases">
        <title>Genomic Encyclopedia of Type Strains, Phase IV (KMG-V): Genome sequencing to study the core and pangenomes of soil and plant-associated prokaryotes.</title>
        <authorList>
            <person name="Whitman W."/>
        </authorList>
    </citation>
    <scope>NUCLEOTIDE SEQUENCE [LARGE SCALE GENOMIC DNA]</scope>
    <source>
        <strain evidence="1 2">SEMIA 4084</strain>
    </source>
</reference>
<protein>
    <submittedName>
        <fullName evidence="1">Uncharacterized protein</fullName>
    </submittedName>
</protein>
<dbReference type="AlphaFoldDB" id="A0A7W8X6G6"/>
<name>A0A7W8X6G6_9HYPH</name>
<dbReference type="Proteomes" id="UP000585507">
    <property type="component" value="Unassembled WGS sequence"/>
</dbReference>
<accession>A0A7W8X6G6</accession>